<dbReference type="OrthoDB" id="5840532at2759"/>
<name>A0A0J9UCD4_FUSO4</name>
<dbReference type="InterPro" id="IPR011051">
    <property type="entry name" value="RmlC_Cupin_sf"/>
</dbReference>
<dbReference type="EMBL" id="DS231697">
    <property type="protein sequence ID" value="KNA97033.1"/>
    <property type="molecule type" value="Genomic_DNA"/>
</dbReference>
<dbReference type="VEuPathDB" id="FungiDB:FOXG_01940"/>
<organism evidence="2 3">
    <name type="scientific">Fusarium oxysporum f. sp. lycopersici (strain 4287 / CBS 123668 / FGSC 9935 / NRRL 34936)</name>
    <name type="common">Fusarium vascular wilt of tomato</name>
    <dbReference type="NCBI Taxonomy" id="426428"/>
    <lineage>
        <taxon>Eukaryota</taxon>
        <taxon>Fungi</taxon>
        <taxon>Dikarya</taxon>
        <taxon>Ascomycota</taxon>
        <taxon>Pezizomycotina</taxon>
        <taxon>Sordariomycetes</taxon>
        <taxon>Hypocreomycetidae</taxon>
        <taxon>Hypocreales</taxon>
        <taxon>Nectriaceae</taxon>
        <taxon>Fusarium</taxon>
        <taxon>Fusarium oxysporum species complex</taxon>
    </lineage>
</organism>
<dbReference type="Proteomes" id="UP000009097">
    <property type="component" value="Unassembled WGS sequence"/>
</dbReference>
<dbReference type="InterPro" id="IPR047142">
    <property type="entry name" value="OryJ/VirC-like"/>
</dbReference>
<sequence>MTHQVTNTVFSYFEFLSSLFSVAADNTLPIPKRFITKHNDDGNAIFDTRLNDELPETVLSTHVFYLGYVTQGFPVDLEDNTDIETYGNYISNSPGPGVPGGSVLRFVDFPPGRSAMHRTLSIDYGVVIEGEMELVLDSGENRVMKRGDVAVQRGTKHQWVNTGEEKWARMVFVLQESKQLAVKRVKLEEDLGSLGDGLRPSV</sequence>
<gene>
    <name evidence="2" type="ORF">FOXG_01940</name>
</gene>
<dbReference type="InterPro" id="IPR014710">
    <property type="entry name" value="RmlC-like_jellyroll"/>
</dbReference>
<dbReference type="CDD" id="cd02231">
    <property type="entry name" value="cupin_BLL6423-like"/>
    <property type="match status" value="1"/>
</dbReference>
<evidence type="ECO:0000259" key="1">
    <source>
        <dbReference type="Pfam" id="PF07883"/>
    </source>
</evidence>
<proteinExistence type="predicted"/>
<evidence type="ECO:0000313" key="2">
    <source>
        <dbReference type="EMBL" id="KNA97033.1"/>
    </source>
</evidence>
<reference evidence="2" key="2">
    <citation type="journal article" date="2010" name="Nature">
        <title>Comparative genomics reveals mobile pathogenicity chromosomes in Fusarium.</title>
        <authorList>
            <person name="Ma L.J."/>
            <person name="van der Does H.C."/>
            <person name="Borkovich K.A."/>
            <person name="Coleman J.J."/>
            <person name="Daboussi M.J."/>
            <person name="Di Pietro A."/>
            <person name="Dufresne M."/>
            <person name="Freitag M."/>
            <person name="Grabherr M."/>
            <person name="Henrissat B."/>
            <person name="Houterman P.M."/>
            <person name="Kang S."/>
            <person name="Shim W.B."/>
            <person name="Woloshuk C."/>
            <person name="Xie X."/>
            <person name="Xu J.R."/>
            <person name="Antoniw J."/>
            <person name="Baker S.E."/>
            <person name="Bluhm B.H."/>
            <person name="Breakspear A."/>
            <person name="Brown D.W."/>
            <person name="Butchko R.A."/>
            <person name="Chapman S."/>
            <person name="Coulson R."/>
            <person name="Coutinho P.M."/>
            <person name="Danchin E.G."/>
            <person name="Diener A."/>
            <person name="Gale L.R."/>
            <person name="Gardiner D.M."/>
            <person name="Goff S."/>
            <person name="Hammond-Kosack K.E."/>
            <person name="Hilburn K."/>
            <person name="Hua-Van A."/>
            <person name="Jonkers W."/>
            <person name="Kazan K."/>
            <person name="Kodira C.D."/>
            <person name="Koehrsen M."/>
            <person name="Kumar L."/>
            <person name="Lee Y.H."/>
            <person name="Li L."/>
            <person name="Manners J.M."/>
            <person name="Miranda-Saavedra D."/>
            <person name="Mukherjee M."/>
            <person name="Park G."/>
            <person name="Park J."/>
            <person name="Park S.Y."/>
            <person name="Proctor R.H."/>
            <person name="Regev A."/>
            <person name="Ruiz-Roldan M.C."/>
            <person name="Sain D."/>
            <person name="Sakthikumar S."/>
            <person name="Sykes S."/>
            <person name="Schwartz D.C."/>
            <person name="Turgeon B.G."/>
            <person name="Wapinski I."/>
            <person name="Yoder O."/>
            <person name="Young S."/>
            <person name="Zeng Q."/>
            <person name="Zhou S."/>
            <person name="Galagan J."/>
            <person name="Cuomo C.A."/>
            <person name="Kistler H.C."/>
            <person name="Rep M."/>
        </authorList>
    </citation>
    <scope>NUCLEOTIDE SEQUENCE [LARGE SCALE GENOMIC DNA]</scope>
    <source>
        <strain evidence="2">4287</strain>
    </source>
</reference>
<dbReference type="Gene3D" id="2.60.120.10">
    <property type="entry name" value="Jelly Rolls"/>
    <property type="match status" value="1"/>
</dbReference>
<dbReference type="InterPro" id="IPR013096">
    <property type="entry name" value="Cupin_2"/>
</dbReference>
<dbReference type="RefSeq" id="XP_018235079.1">
    <property type="nucleotide sequence ID" value="XM_018379067.1"/>
</dbReference>
<dbReference type="PANTHER" id="PTHR36156:SF3">
    <property type="entry name" value="CUPIN 2 CONSERVED BARREL DOMAIN-CONTAINING PROTEIN"/>
    <property type="match status" value="1"/>
</dbReference>
<dbReference type="KEGG" id="fox:FOXG_01940"/>
<dbReference type="Pfam" id="PF07883">
    <property type="entry name" value="Cupin_2"/>
    <property type="match status" value="1"/>
</dbReference>
<dbReference type="SUPFAM" id="SSF51182">
    <property type="entry name" value="RmlC-like cupins"/>
    <property type="match status" value="1"/>
</dbReference>
<accession>A0A0J9UCD4</accession>
<evidence type="ECO:0000313" key="3">
    <source>
        <dbReference type="Proteomes" id="UP000009097"/>
    </source>
</evidence>
<dbReference type="GeneID" id="28944168"/>
<protein>
    <recommendedName>
        <fullName evidence="1">Cupin type-2 domain-containing protein</fullName>
    </recommendedName>
</protein>
<reference evidence="2" key="1">
    <citation type="submission" date="2007-04" db="EMBL/GenBank/DDBJ databases">
        <authorList>
            <consortium name="The Broad Institute Genome Sequencing Platform"/>
            <person name="Birren B."/>
            <person name="Lander E."/>
            <person name="Galagan J."/>
            <person name="Nusbaum C."/>
            <person name="Devon K."/>
            <person name="Ma L.-J."/>
            <person name="Jaffe D."/>
            <person name="Butler J."/>
            <person name="Alvarez P."/>
            <person name="Gnerre S."/>
            <person name="Grabherr M."/>
            <person name="Kleber M."/>
            <person name="Mauceli E."/>
            <person name="Brockman W."/>
            <person name="MacCallum I.A."/>
            <person name="Young S."/>
            <person name="LaButti K."/>
            <person name="DeCaprio D."/>
            <person name="Crawford M."/>
            <person name="Koehrsen M."/>
            <person name="Engels R."/>
            <person name="Montgomery P."/>
            <person name="Pearson M."/>
            <person name="Howarth C."/>
            <person name="Larson L."/>
            <person name="White J."/>
            <person name="O'Leary S."/>
            <person name="Kodira C."/>
            <person name="Zeng Q."/>
            <person name="Yandava C."/>
            <person name="Alvarado L."/>
            <person name="Kistler C."/>
            <person name="Shim W.-B."/>
            <person name="Kang S."/>
            <person name="Woloshuk C."/>
        </authorList>
    </citation>
    <scope>NUCLEOTIDE SEQUENCE</scope>
    <source>
        <strain evidence="2">4287</strain>
    </source>
</reference>
<feature type="domain" description="Cupin type-2" evidence="1">
    <location>
        <begin position="106"/>
        <end position="173"/>
    </location>
</feature>
<dbReference type="PANTHER" id="PTHR36156">
    <property type="entry name" value="SLR2101 PROTEIN"/>
    <property type="match status" value="1"/>
</dbReference>
<dbReference type="AlphaFoldDB" id="A0A0J9UCD4"/>